<gene>
    <name evidence="3" type="ORF">FMM06_03040</name>
</gene>
<feature type="domain" description="J" evidence="2">
    <location>
        <begin position="130"/>
        <end position="191"/>
    </location>
</feature>
<dbReference type="SMART" id="SM00271">
    <property type="entry name" value="DnaJ"/>
    <property type="match status" value="1"/>
</dbReference>
<dbReference type="PRINTS" id="PR00625">
    <property type="entry name" value="JDOMAIN"/>
</dbReference>
<dbReference type="AlphaFoldDB" id="A0A552UG76"/>
<evidence type="ECO:0000313" key="3">
    <source>
        <dbReference type="EMBL" id="TRW17191.1"/>
    </source>
</evidence>
<dbReference type="SUPFAM" id="SSF46565">
    <property type="entry name" value="Chaperone J-domain"/>
    <property type="match status" value="1"/>
</dbReference>
<dbReference type="InterPro" id="IPR036869">
    <property type="entry name" value="J_dom_sf"/>
</dbReference>
<feature type="region of interest" description="Disordered" evidence="1">
    <location>
        <begin position="1"/>
        <end position="26"/>
    </location>
</feature>
<organism evidence="3 4">
    <name type="scientific">Glacieibacterium frigidum</name>
    <dbReference type="NCBI Taxonomy" id="2593303"/>
    <lineage>
        <taxon>Bacteria</taxon>
        <taxon>Pseudomonadati</taxon>
        <taxon>Pseudomonadota</taxon>
        <taxon>Alphaproteobacteria</taxon>
        <taxon>Sphingomonadales</taxon>
        <taxon>Sphingosinicellaceae</taxon>
        <taxon>Glacieibacterium</taxon>
    </lineage>
</organism>
<comment type="caution">
    <text evidence="3">The sequence shown here is derived from an EMBL/GenBank/DDBJ whole genome shotgun (WGS) entry which is preliminary data.</text>
</comment>
<dbReference type="OrthoDB" id="9786294at2"/>
<name>A0A552UG76_9SPHN</name>
<dbReference type="PROSITE" id="PS50076">
    <property type="entry name" value="DNAJ_2"/>
    <property type="match status" value="1"/>
</dbReference>
<evidence type="ECO:0000313" key="4">
    <source>
        <dbReference type="Proteomes" id="UP000317894"/>
    </source>
</evidence>
<keyword evidence="4" id="KW-1185">Reference proteome</keyword>
<dbReference type="InterPro" id="IPR001623">
    <property type="entry name" value="DnaJ_domain"/>
</dbReference>
<accession>A0A552UG76</accession>
<dbReference type="Pfam" id="PF00226">
    <property type="entry name" value="DnaJ"/>
    <property type="match status" value="1"/>
</dbReference>
<evidence type="ECO:0000259" key="2">
    <source>
        <dbReference type="PROSITE" id="PS50076"/>
    </source>
</evidence>
<dbReference type="EMBL" id="VJWA01000001">
    <property type="protein sequence ID" value="TRW17191.1"/>
    <property type="molecule type" value="Genomic_DNA"/>
</dbReference>
<sequence>MSDHPRPRPRFHGRVDLPEGTPCGHPGCDQPAEFRAPASNRVAGHVGGWQWLCLDHVREFNAGYNFFDGMSPDAISEAQSPLAGWAHVVHDVNGYKFNDPLNALHGKFGQDAFAGRRTKAGVVLAEADVRALKVLGLDAAASFVTIKRAYKALVRQFHPDTNGGDRSHERRLQDVVQAYTHLRSAPAFKTA</sequence>
<dbReference type="RefSeq" id="WP_143554736.1">
    <property type="nucleotide sequence ID" value="NZ_VJWA01000001.1"/>
</dbReference>
<dbReference type="Proteomes" id="UP000317894">
    <property type="component" value="Unassembled WGS sequence"/>
</dbReference>
<proteinExistence type="predicted"/>
<evidence type="ECO:0000256" key="1">
    <source>
        <dbReference type="SAM" id="MobiDB-lite"/>
    </source>
</evidence>
<reference evidence="3 4" key="1">
    <citation type="submission" date="2019-07" db="EMBL/GenBank/DDBJ databases">
        <title>Novel species isolated from glacier.</title>
        <authorList>
            <person name="Liu Q."/>
            <person name="Xin Y.-H."/>
        </authorList>
    </citation>
    <scope>NUCLEOTIDE SEQUENCE [LARGE SCALE GENOMIC DNA]</scope>
    <source>
        <strain evidence="3 4">LB1R16</strain>
    </source>
</reference>
<dbReference type="Gene3D" id="1.10.287.110">
    <property type="entry name" value="DnaJ domain"/>
    <property type="match status" value="1"/>
</dbReference>
<protein>
    <submittedName>
        <fullName evidence="3">J domain-containing protein</fullName>
    </submittedName>
</protein>
<dbReference type="CDD" id="cd06257">
    <property type="entry name" value="DnaJ"/>
    <property type="match status" value="1"/>
</dbReference>